<accession>A0A4S2B0L3</accession>
<sequence length="78" mass="8938">MARITDKIEECPYMCEHCKHFKHGHTCLAFDNIPLSILLDAESHTMVLPGQKGDYVFEPAKPRDTMRVYVDGDEEPES</sequence>
<organism evidence="1 2">
    <name type="scientific">Bacteroides acidifaciens</name>
    <dbReference type="NCBI Taxonomy" id="85831"/>
    <lineage>
        <taxon>Bacteria</taxon>
        <taxon>Pseudomonadati</taxon>
        <taxon>Bacteroidota</taxon>
        <taxon>Bacteroidia</taxon>
        <taxon>Bacteroidales</taxon>
        <taxon>Bacteroidaceae</taxon>
        <taxon>Bacteroides</taxon>
    </lineage>
</organism>
<keyword evidence="2" id="KW-1185">Reference proteome</keyword>
<dbReference type="AlphaFoldDB" id="A0A4S2B0L3"/>
<protein>
    <submittedName>
        <fullName evidence="1">Uncharacterized protein</fullName>
    </submittedName>
</protein>
<dbReference type="RefSeq" id="WP_136013685.1">
    <property type="nucleotide sequence ID" value="NZ_SRZA01000006.1"/>
</dbReference>
<evidence type="ECO:0000313" key="2">
    <source>
        <dbReference type="Proteomes" id="UP000305751"/>
    </source>
</evidence>
<dbReference type="Proteomes" id="UP000305751">
    <property type="component" value="Unassembled WGS sequence"/>
</dbReference>
<proteinExistence type="predicted"/>
<name>A0A4S2B0L3_9BACE</name>
<reference evidence="1 2" key="1">
    <citation type="submission" date="2019-04" db="EMBL/GenBank/DDBJ databases">
        <title>Microbes associate with the intestines of laboratory mice.</title>
        <authorList>
            <person name="Navarre W."/>
            <person name="Wong E."/>
            <person name="Huang K."/>
            <person name="Tropini C."/>
            <person name="Ng K."/>
            <person name="Yu B."/>
        </authorList>
    </citation>
    <scope>NUCLEOTIDE SEQUENCE [LARGE SCALE GENOMIC DNA]</scope>
    <source>
        <strain evidence="1 2">NM70_E10</strain>
    </source>
</reference>
<comment type="caution">
    <text evidence="1">The sequence shown here is derived from an EMBL/GenBank/DDBJ whole genome shotgun (WGS) entry which is preliminary data.</text>
</comment>
<dbReference type="EMBL" id="SRZA01000006">
    <property type="protein sequence ID" value="TGY07489.1"/>
    <property type="molecule type" value="Genomic_DNA"/>
</dbReference>
<gene>
    <name evidence="1" type="ORF">E5356_04115</name>
</gene>
<evidence type="ECO:0000313" key="1">
    <source>
        <dbReference type="EMBL" id="TGY07489.1"/>
    </source>
</evidence>